<dbReference type="PROSITE" id="PS50931">
    <property type="entry name" value="HTH_LYSR"/>
    <property type="match status" value="1"/>
</dbReference>
<dbReference type="InterPro" id="IPR050950">
    <property type="entry name" value="HTH-type_LysR_regulators"/>
</dbReference>
<keyword evidence="2" id="KW-0805">Transcription regulation</keyword>
<dbReference type="InterPro" id="IPR036388">
    <property type="entry name" value="WH-like_DNA-bd_sf"/>
</dbReference>
<evidence type="ECO:0000256" key="4">
    <source>
        <dbReference type="ARBA" id="ARBA00023163"/>
    </source>
</evidence>
<organism evidence="6 7">
    <name type="scientific">Hydromonas duriensis</name>
    <dbReference type="NCBI Taxonomy" id="1527608"/>
    <lineage>
        <taxon>Bacteria</taxon>
        <taxon>Pseudomonadati</taxon>
        <taxon>Pseudomonadota</taxon>
        <taxon>Betaproteobacteria</taxon>
        <taxon>Burkholderiales</taxon>
        <taxon>Burkholderiaceae</taxon>
        <taxon>Hydromonas</taxon>
    </lineage>
</organism>
<dbReference type="GO" id="GO:0005829">
    <property type="term" value="C:cytosol"/>
    <property type="evidence" value="ECO:0007669"/>
    <property type="project" value="TreeGrafter"/>
</dbReference>
<dbReference type="Pfam" id="PF00126">
    <property type="entry name" value="HTH_1"/>
    <property type="match status" value="1"/>
</dbReference>
<dbReference type="PANTHER" id="PTHR30419">
    <property type="entry name" value="HTH-TYPE TRANSCRIPTIONAL REGULATOR YBHD"/>
    <property type="match status" value="1"/>
</dbReference>
<evidence type="ECO:0000259" key="5">
    <source>
        <dbReference type="PROSITE" id="PS50931"/>
    </source>
</evidence>
<evidence type="ECO:0000256" key="2">
    <source>
        <dbReference type="ARBA" id="ARBA00023015"/>
    </source>
</evidence>
<feature type="domain" description="HTH lysR-type" evidence="5">
    <location>
        <begin position="1"/>
        <end position="58"/>
    </location>
</feature>
<dbReference type="InterPro" id="IPR036390">
    <property type="entry name" value="WH_DNA-bd_sf"/>
</dbReference>
<dbReference type="RefSeq" id="WP_133618891.1">
    <property type="nucleotide sequence ID" value="NZ_SNZE01000002.1"/>
</dbReference>
<dbReference type="InterPro" id="IPR000847">
    <property type="entry name" value="LysR_HTH_N"/>
</dbReference>
<dbReference type="OrthoDB" id="5671700at2"/>
<sequence>MNLKNLNAFIALVQCKSFTAAADALCVTQPTISKQLRQLEDALEVKLFIRQGHHLELTPAGQVLYEKGEEILYKTKQLKLELNEFKNHITGKIKLGLPPTVGSFFFGPLLAKFGVMYPGIQIQLIEDGAEALTKQVLDGHVDVAVAMLPTHSMLNFHEFICDDLYFISLKPSSWQAREVVKLEDITEEEFVLFNENFMLSTQLASAFSLRKRPLKVNARSSNWQFLVALVQAGRGCTVLPDTIAKQLDDSIFHKAFLDEDGQKWHLGLIWSQQSFISNALMAWLEYCKIHLPTLSK</sequence>
<dbReference type="GO" id="GO:0003677">
    <property type="term" value="F:DNA binding"/>
    <property type="evidence" value="ECO:0007669"/>
    <property type="project" value="UniProtKB-KW"/>
</dbReference>
<reference evidence="6 7" key="1">
    <citation type="submission" date="2019-03" db="EMBL/GenBank/DDBJ databases">
        <title>Genomic Encyclopedia of Type Strains, Phase IV (KMG-IV): sequencing the most valuable type-strain genomes for metagenomic binning, comparative biology and taxonomic classification.</title>
        <authorList>
            <person name="Goeker M."/>
        </authorList>
    </citation>
    <scope>NUCLEOTIDE SEQUENCE [LARGE SCALE GENOMIC DNA]</scope>
    <source>
        <strain evidence="6 7">DSM 102852</strain>
    </source>
</reference>
<dbReference type="Gene3D" id="3.40.190.290">
    <property type="match status" value="1"/>
</dbReference>
<comment type="similarity">
    <text evidence="1">Belongs to the LysR transcriptional regulatory family.</text>
</comment>
<name>A0A4R6YAW7_9BURK</name>
<dbReference type="PANTHER" id="PTHR30419:SF8">
    <property type="entry name" value="NITROGEN ASSIMILATION TRANSCRIPTIONAL ACTIVATOR-RELATED"/>
    <property type="match status" value="1"/>
</dbReference>
<dbReference type="Proteomes" id="UP000294480">
    <property type="component" value="Unassembled WGS sequence"/>
</dbReference>
<proteinExistence type="inferred from homology"/>
<dbReference type="GO" id="GO:0003700">
    <property type="term" value="F:DNA-binding transcription factor activity"/>
    <property type="evidence" value="ECO:0007669"/>
    <property type="project" value="InterPro"/>
</dbReference>
<accession>A0A4R6YAW7</accession>
<dbReference type="InterPro" id="IPR005119">
    <property type="entry name" value="LysR_subst-bd"/>
</dbReference>
<dbReference type="Gene3D" id="1.10.10.10">
    <property type="entry name" value="Winged helix-like DNA-binding domain superfamily/Winged helix DNA-binding domain"/>
    <property type="match status" value="1"/>
</dbReference>
<dbReference type="AlphaFoldDB" id="A0A4R6YAW7"/>
<protein>
    <submittedName>
        <fullName evidence="6">DNA-binding transcriptional LysR family regulator</fullName>
    </submittedName>
</protein>
<dbReference type="EMBL" id="SNZE01000002">
    <property type="protein sequence ID" value="TDR32706.1"/>
    <property type="molecule type" value="Genomic_DNA"/>
</dbReference>
<dbReference type="SUPFAM" id="SSF46785">
    <property type="entry name" value="Winged helix' DNA-binding domain"/>
    <property type="match status" value="1"/>
</dbReference>
<gene>
    <name evidence="6" type="ORF">DFR44_1022</name>
</gene>
<dbReference type="SUPFAM" id="SSF53850">
    <property type="entry name" value="Periplasmic binding protein-like II"/>
    <property type="match status" value="1"/>
</dbReference>
<dbReference type="Pfam" id="PF03466">
    <property type="entry name" value="LysR_substrate"/>
    <property type="match status" value="1"/>
</dbReference>
<dbReference type="FunFam" id="1.10.10.10:FF:000001">
    <property type="entry name" value="LysR family transcriptional regulator"/>
    <property type="match status" value="1"/>
</dbReference>
<evidence type="ECO:0000256" key="3">
    <source>
        <dbReference type="ARBA" id="ARBA00023125"/>
    </source>
</evidence>
<keyword evidence="4" id="KW-0804">Transcription</keyword>
<evidence type="ECO:0000256" key="1">
    <source>
        <dbReference type="ARBA" id="ARBA00009437"/>
    </source>
</evidence>
<evidence type="ECO:0000313" key="6">
    <source>
        <dbReference type="EMBL" id="TDR32706.1"/>
    </source>
</evidence>
<comment type="caution">
    <text evidence="6">The sequence shown here is derived from an EMBL/GenBank/DDBJ whole genome shotgun (WGS) entry which is preliminary data.</text>
</comment>
<keyword evidence="3 6" id="KW-0238">DNA-binding</keyword>
<dbReference type="PRINTS" id="PR00039">
    <property type="entry name" value="HTHLYSR"/>
</dbReference>
<keyword evidence="7" id="KW-1185">Reference proteome</keyword>
<evidence type="ECO:0000313" key="7">
    <source>
        <dbReference type="Proteomes" id="UP000294480"/>
    </source>
</evidence>